<comment type="catalytic activity">
    <reaction evidence="13">
        <text>9-octadecanoyloxy-octadecanoate + H2O = 9-hydroxy-octadecanoate + octadecanoate + H(+)</text>
        <dbReference type="Rhea" id="RHEA:52096"/>
        <dbReference type="ChEBI" id="CHEBI:15377"/>
        <dbReference type="ChEBI" id="CHEBI:15378"/>
        <dbReference type="ChEBI" id="CHEBI:25629"/>
        <dbReference type="ChEBI" id="CHEBI:136286"/>
        <dbReference type="ChEBI" id="CHEBI:136373"/>
    </reaction>
    <physiologicalReaction direction="left-to-right" evidence="13">
        <dbReference type="Rhea" id="RHEA:52097"/>
    </physiologicalReaction>
</comment>
<comment type="caution">
    <text evidence="18">The sequence shown here is derived from an EMBL/GenBank/DDBJ whole genome shotgun (WGS) entry which is preliminary data.</text>
</comment>
<comment type="catalytic activity">
    <reaction evidence="10">
        <text>12-octadecanoyloxy-octadecanoate + H2O = 12-hydroxyoctadecanoate + octadecanoate + H(+)</text>
        <dbReference type="Rhea" id="RHEA:52080"/>
        <dbReference type="ChEBI" id="CHEBI:15377"/>
        <dbReference type="ChEBI" id="CHEBI:15378"/>
        <dbReference type="ChEBI" id="CHEBI:25629"/>
        <dbReference type="ChEBI" id="CHEBI:84201"/>
        <dbReference type="ChEBI" id="CHEBI:136330"/>
    </reaction>
    <physiologicalReaction direction="left-to-right" evidence="10">
        <dbReference type="Rhea" id="RHEA:52081"/>
    </physiologicalReaction>
</comment>
<keyword evidence="6 17" id="KW-0472">Membrane</keyword>
<evidence type="ECO:0000256" key="12">
    <source>
        <dbReference type="ARBA" id="ARBA00048800"/>
    </source>
</evidence>
<dbReference type="GO" id="GO:0016020">
    <property type="term" value="C:membrane"/>
    <property type="evidence" value="ECO:0007669"/>
    <property type="project" value="InterPro"/>
</dbReference>
<evidence type="ECO:0000256" key="14">
    <source>
        <dbReference type="ARBA" id="ARBA00049296"/>
    </source>
</evidence>
<feature type="transmembrane region" description="Helical" evidence="17">
    <location>
        <begin position="201"/>
        <end position="218"/>
    </location>
</feature>
<evidence type="ECO:0000256" key="11">
    <source>
        <dbReference type="ARBA" id="ARBA00048701"/>
    </source>
</evidence>
<dbReference type="GO" id="GO:0012505">
    <property type="term" value="C:endomembrane system"/>
    <property type="evidence" value="ECO:0007669"/>
    <property type="project" value="UniProtKB-SubCell"/>
</dbReference>
<keyword evidence="5 17" id="KW-1133">Transmembrane helix</keyword>
<gene>
    <name evidence="18" type="primary">Aig1</name>
    <name evidence="18" type="ORF">G6Z77_0004829</name>
</gene>
<comment type="catalytic activity">
    <reaction evidence="15">
        <text>13-(9Z-hexadecenoyloxy)-octadecanoate + H2O = 13-hydroxy-octadecanoate + (9Z)-hexadecenoate + H(+)</text>
        <dbReference type="Rhea" id="RHEA:52076"/>
        <dbReference type="ChEBI" id="CHEBI:15377"/>
        <dbReference type="ChEBI" id="CHEBI:15378"/>
        <dbReference type="ChEBI" id="CHEBI:32372"/>
        <dbReference type="ChEBI" id="CHEBI:136304"/>
        <dbReference type="ChEBI" id="CHEBI:136315"/>
    </reaction>
    <physiologicalReaction direction="left-to-right" evidence="15">
        <dbReference type="Rhea" id="RHEA:52077"/>
    </physiologicalReaction>
</comment>
<organism evidence="18 19">
    <name type="scientific">Acromyrmex heyeri</name>
    <dbReference type="NCBI Taxonomy" id="230685"/>
    <lineage>
        <taxon>Eukaryota</taxon>
        <taxon>Metazoa</taxon>
        <taxon>Ecdysozoa</taxon>
        <taxon>Arthropoda</taxon>
        <taxon>Hexapoda</taxon>
        <taxon>Insecta</taxon>
        <taxon>Pterygota</taxon>
        <taxon>Neoptera</taxon>
        <taxon>Endopterygota</taxon>
        <taxon>Hymenoptera</taxon>
        <taxon>Apocrita</taxon>
        <taxon>Aculeata</taxon>
        <taxon>Formicoidea</taxon>
        <taxon>Formicidae</taxon>
        <taxon>Myrmicinae</taxon>
        <taxon>Acromyrmex</taxon>
    </lineage>
</organism>
<evidence type="ECO:0000256" key="9">
    <source>
        <dbReference type="ARBA" id="ARBA00047863"/>
    </source>
</evidence>
<comment type="catalytic activity">
    <reaction evidence="11">
        <text>12-(9Z-octadecenoyloxy)-octadecanoate + H2O = 12-hydroxyoctadecanoate + (9Z)-octadecenoate + H(+)</text>
        <dbReference type="Rhea" id="RHEA:52060"/>
        <dbReference type="ChEBI" id="CHEBI:15377"/>
        <dbReference type="ChEBI" id="CHEBI:15378"/>
        <dbReference type="ChEBI" id="CHEBI:30823"/>
        <dbReference type="ChEBI" id="CHEBI:84201"/>
        <dbReference type="ChEBI" id="CHEBI:136302"/>
    </reaction>
    <physiologicalReaction direction="left-to-right" evidence="11">
        <dbReference type="Rhea" id="RHEA:52061"/>
    </physiologicalReaction>
</comment>
<feature type="transmembrane region" description="Helical" evidence="17">
    <location>
        <begin position="132"/>
        <end position="151"/>
    </location>
</feature>
<reference evidence="18 19" key="1">
    <citation type="submission" date="2020-02" db="EMBL/GenBank/DDBJ databases">
        <title>Relaxed selection underlies rapid genomic changes in the transitions from sociality to social parasitism in ants.</title>
        <authorList>
            <person name="Bi X."/>
        </authorList>
    </citation>
    <scope>NUCLEOTIDE SEQUENCE [LARGE SCALE GENOMIC DNA]</scope>
    <source>
        <strain evidence="18">BGI-DK2014b</strain>
        <tissue evidence="18">Whole body</tissue>
    </source>
</reference>
<evidence type="ECO:0000256" key="2">
    <source>
        <dbReference type="ARBA" id="ARBA00004127"/>
    </source>
</evidence>
<evidence type="ECO:0000313" key="19">
    <source>
        <dbReference type="Proteomes" id="UP000670152"/>
    </source>
</evidence>
<feature type="transmembrane region" description="Helical" evidence="17">
    <location>
        <begin position="163"/>
        <end position="181"/>
    </location>
</feature>
<feature type="non-terminal residue" evidence="18">
    <location>
        <position position="241"/>
    </location>
</feature>
<feature type="non-terminal residue" evidence="18">
    <location>
        <position position="1"/>
    </location>
</feature>
<dbReference type="PANTHER" id="PTHR10989:SF16">
    <property type="entry name" value="AT02829P-RELATED"/>
    <property type="match status" value="1"/>
</dbReference>
<dbReference type="PANTHER" id="PTHR10989">
    <property type="entry name" value="ANDROGEN-INDUCED PROTEIN 1-RELATED"/>
    <property type="match status" value="1"/>
</dbReference>
<comment type="catalytic activity">
    <reaction evidence="8">
        <text>13-octadecanoyloxy-octadecanoate + H2O = 13-hydroxy-octadecanoate + octadecanoate + H(+)</text>
        <dbReference type="Rhea" id="RHEA:52084"/>
        <dbReference type="ChEBI" id="CHEBI:15377"/>
        <dbReference type="ChEBI" id="CHEBI:15378"/>
        <dbReference type="ChEBI" id="CHEBI:25629"/>
        <dbReference type="ChEBI" id="CHEBI:136304"/>
        <dbReference type="ChEBI" id="CHEBI:136335"/>
    </reaction>
    <physiologicalReaction direction="left-to-right" evidence="8">
        <dbReference type="Rhea" id="RHEA:52085"/>
    </physiologicalReaction>
</comment>
<comment type="catalytic activity">
    <reaction evidence="9">
        <text>9-hexadecanoyloxy-octadecanoate + H2O = 9-hydroxy-octadecanoate + hexadecanoate + H(+)</text>
        <dbReference type="Rhea" id="RHEA:52052"/>
        <dbReference type="ChEBI" id="CHEBI:7896"/>
        <dbReference type="ChEBI" id="CHEBI:15377"/>
        <dbReference type="ChEBI" id="CHEBI:15378"/>
        <dbReference type="ChEBI" id="CHEBI:83670"/>
        <dbReference type="ChEBI" id="CHEBI:136286"/>
    </reaction>
    <physiologicalReaction direction="left-to-right" evidence="9">
        <dbReference type="Rhea" id="RHEA:52053"/>
    </physiologicalReaction>
</comment>
<protein>
    <submittedName>
        <fullName evidence="18">AIG1 protein</fullName>
    </submittedName>
</protein>
<comment type="catalytic activity">
    <reaction evidence="12">
        <text>9-(9Z-octadecenoyloxy)-octadecanoate + H2O = 9-hydroxy-octadecanoate + (9Z)-octadecenoate + H(+)</text>
        <dbReference type="Rhea" id="RHEA:52048"/>
        <dbReference type="ChEBI" id="CHEBI:15377"/>
        <dbReference type="ChEBI" id="CHEBI:15378"/>
        <dbReference type="ChEBI" id="CHEBI:30823"/>
        <dbReference type="ChEBI" id="CHEBI:136282"/>
        <dbReference type="ChEBI" id="CHEBI:136286"/>
    </reaction>
    <physiologicalReaction direction="left-to-right" evidence="12">
        <dbReference type="Rhea" id="RHEA:52049"/>
    </physiologicalReaction>
</comment>
<evidence type="ECO:0000313" key="18">
    <source>
        <dbReference type="EMBL" id="KAG5328322.1"/>
    </source>
</evidence>
<feature type="transmembrane region" description="Helical" evidence="17">
    <location>
        <begin position="50"/>
        <end position="72"/>
    </location>
</feature>
<evidence type="ECO:0000256" key="8">
    <source>
        <dbReference type="ARBA" id="ARBA00047427"/>
    </source>
</evidence>
<dbReference type="Pfam" id="PF04750">
    <property type="entry name" value="Far-17a_AIG1"/>
    <property type="match status" value="1"/>
</dbReference>
<dbReference type="AlphaFoldDB" id="A0A836FYQ0"/>
<comment type="catalytic activity">
    <reaction evidence="16">
        <text>12-(9Z-hexadecenoyloxy)-octadecanoate + H2O = 12-hydroxyoctadecanoate + (9Z)-hexadecenoate + H(+)</text>
        <dbReference type="Rhea" id="RHEA:52072"/>
        <dbReference type="ChEBI" id="CHEBI:15377"/>
        <dbReference type="ChEBI" id="CHEBI:15378"/>
        <dbReference type="ChEBI" id="CHEBI:32372"/>
        <dbReference type="ChEBI" id="CHEBI:84201"/>
        <dbReference type="ChEBI" id="CHEBI:136312"/>
    </reaction>
    <physiologicalReaction direction="left-to-right" evidence="16">
        <dbReference type="Rhea" id="RHEA:52073"/>
    </physiologicalReaction>
</comment>
<comment type="catalytic activity">
    <reaction evidence="1">
        <text>9-(9Z-hexadecenoyloxy)-octadecanoate + H2O = (9Z)-hexadecenoate + 9-hydroxy-octadecanoate + H(+)</text>
        <dbReference type="Rhea" id="RHEA:52068"/>
        <dbReference type="ChEBI" id="CHEBI:15377"/>
        <dbReference type="ChEBI" id="CHEBI:15378"/>
        <dbReference type="ChEBI" id="CHEBI:32372"/>
        <dbReference type="ChEBI" id="CHEBI:136286"/>
        <dbReference type="ChEBI" id="CHEBI:136309"/>
    </reaction>
    <physiologicalReaction direction="left-to-right" evidence="1">
        <dbReference type="Rhea" id="RHEA:52069"/>
    </physiologicalReaction>
</comment>
<name>A0A836FYQ0_9HYME</name>
<keyword evidence="4 17" id="KW-0812">Transmembrane</keyword>
<evidence type="ECO:0000256" key="15">
    <source>
        <dbReference type="ARBA" id="ARBA00049322"/>
    </source>
</evidence>
<evidence type="ECO:0000256" key="16">
    <source>
        <dbReference type="ARBA" id="ARBA00049428"/>
    </source>
</evidence>
<dbReference type="Proteomes" id="UP000670152">
    <property type="component" value="Unassembled WGS sequence"/>
</dbReference>
<evidence type="ECO:0000256" key="10">
    <source>
        <dbReference type="ARBA" id="ARBA00048680"/>
    </source>
</evidence>
<comment type="catalytic activity">
    <reaction evidence="7">
        <text>12-hexadecanoyloxy-octadecanoate + H2O = 12-hydroxyoctadecanoate + hexadecanoate + H(+)</text>
        <dbReference type="Rhea" id="RHEA:52056"/>
        <dbReference type="ChEBI" id="CHEBI:7896"/>
        <dbReference type="ChEBI" id="CHEBI:15377"/>
        <dbReference type="ChEBI" id="CHEBI:15378"/>
        <dbReference type="ChEBI" id="CHEBI:83677"/>
        <dbReference type="ChEBI" id="CHEBI:84201"/>
    </reaction>
    <physiologicalReaction direction="left-to-right" evidence="7">
        <dbReference type="Rhea" id="RHEA:52057"/>
    </physiologicalReaction>
</comment>
<evidence type="ECO:0000256" key="6">
    <source>
        <dbReference type="ARBA" id="ARBA00023136"/>
    </source>
</evidence>
<evidence type="ECO:0000256" key="1">
    <source>
        <dbReference type="ARBA" id="ARBA00000923"/>
    </source>
</evidence>
<evidence type="ECO:0000256" key="7">
    <source>
        <dbReference type="ARBA" id="ARBA00047368"/>
    </source>
</evidence>
<evidence type="ECO:0000256" key="3">
    <source>
        <dbReference type="ARBA" id="ARBA00009300"/>
    </source>
</evidence>
<accession>A0A836FYQ0</accession>
<evidence type="ECO:0000256" key="17">
    <source>
        <dbReference type="SAM" id="Phobius"/>
    </source>
</evidence>
<dbReference type="EMBL" id="JAANIB010006769">
    <property type="protein sequence ID" value="KAG5328322.1"/>
    <property type="molecule type" value="Genomic_DNA"/>
</dbReference>
<evidence type="ECO:0000256" key="4">
    <source>
        <dbReference type="ARBA" id="ARBA00022692"/>
    </source>
</evidence>
<comment type="subcellular location">
    <subcellularLocation>
        <location evidence="2">Endomembrane system</location>
        <topology evidence="2">Multi-pass membrane protein</topology>
    </subcellularLocation>
</comment>
<proteinExistence type="inferred from homology"/>
<evidence type="ECO:0000256" key="13">
    <source>
        <dbReference type="ARBA" id="ARBA00049221"/>
    </source>
</evidence>
<dbReference type="InterPro" id="IPR006838">
    <property type="entry name" value="ADTRP_AIG1"/>
</dbReference>
<sequence>QNCIKMPHVLNTLFHLVSLAVYSFTVYYTYNVLHFPEYKKFNNFDPGQNKFLTVWNLILQTIFFLICLLNDLFGTNAINPKKSPFTRKLKDYFYASLGFPVVMFVGVTFWVLMFVDRELVLPKALDPYFPWWLNHLMHTMIMVTIMLETIFVPRQYPKRSRSLGILVSFMLTYLVWIHVIYYKSGIWVYPVMDVLTLPLRIMFFVVLLAFCVILYFVGETLNNIIWGNEYTKHKKSHAKSK</sequence>
<comment type="catalytic activity">
    <reaction evidence="14">
        <text>13-(9Z-octadecenoyloxy)-octadecanoate + H2O = 13-hydroxy-octadecanoate + (9Z)-octadecenoate + H(+)</text>
        <dbReference type="Rhea" id="RHEA:52064"/>
        <dbReference type="ChEBI" id="CHEBI:15377"/>
        <dbReference type="ChEBI" id="CHEBI:15378"/>
        <dbReference type="ChEBI" id="CHEBI:30823"/>
        <dbReference type="ChEBI" id="CHEBI:136303"/>
        <dbReference type="ChEBI" id="CHEBI:136304"/>
    </reaction>
    <physiologicalReaction direction="left-to-right" evidence="14">
        <dbReference type="Rhea" id="RHEA:52065"/>
    </physiologicalReaction>
</comment>
<dbReference type="OrthoDB" id="1898221at2759"/>
<feature type="transmembrane region" description="Helical" evidence="17">
    <location>
        <begin position="92"/>
        <end position="112"/>
    </location>
</feature>
<feature type="transmembrane region" description="Helical" evidence="17">
    <location>
        <begin position="12"/>
        <end position="30"/>
    </location>
</feature>
<comment type="similarity">
    <text evidence="3">Belongs to the AIG1 family.</text>
</comment>
<keyword evidence="19" id="KW-1185">Reference proteome</keyword>
<evidence type="ECO:0000256" key="5">
    <source>
        <dbReference type="ARBA" id="ARBA00022989"/>
    </source>
</evidence>